<feature type="chain" id="PRO_5041901266" evidence="1">
    <location>
        <begin position="21"/>
        <end position="229"/>
    </location>
</feature>
<sequence length="229" mass="26225">MRRLWMITLWWSCQIRRWMSCSSSGPYSTRHSSKPIQLVVGVLRLSTKYEVSHLLRRALVHLSSASPTTLPDWEILQHHVADSPEWKRLSWSCNTIITRFSFIRLCREVGALSNLPAACYRLGSSGFDPAVILQGFNDGISLVQLDVSDRLSFFKGYIEQRDSTMSAVQFFYSPLPSPDASRPKFAVKPNASLREIHEEYREGFWGRLPDMYGLPDWEELEALKLAVIG</sequence>
<organism evidence="2 3">
    <name type="scientific">Mycena rosella</name>
    <name type="common">Pink bonnet</name>
    <name type="synonym">Agaricus rosellus</name>
    <dbReference type="NCBI Taxonomy" id="1033263"/>
    <lineage>
        <taxon>Eukaryota</taxon>
        <taxon>Fungi</taxon>
        <taxon>Dikarya</taxon>
        <taxon>Basidiomycota</taxon>
        <taxon>Agaricomycotina</taxon>
        <taxon>Agaricomycetes</taxon>
        <taxon>Agaricomycetidae</taxon>
        <taxon>Agaricales</taxon>
        <taxon>Marasmiineae</taxon>
        <taxon>Mycenaceae</taxon>
        <taxon>Mycena</taxon>
    </lineage>
</organism>
<evidence type="ECO:0000313" key="2">
    <source>
        <dbReference type="EMBL" id="KAJ7694378.1"/>
    </source>
</evidence>
<dbReference type="Proteomes" id="UP001221757">
    <property type="component" value="Unassembled WGS sequence"/>
</dbReference>
<evidence type="ECO:0000313" key="3">
    <source>
        <dbReference type="Proteomes" id="UP001221757"/>
    </source>
</evidence>
<accession>A0AAD7GGX0</accession>
<comment type="caution">
    <text evidence="2">The sequence shown here is derived from an EMBL/GenBank/DDBJ whole genome shotgun (WGS) entry which is preliminary data.</text>
</comment>
<dbReference type="EMBL" id="JARKIE010000042">
    <property type="protein sequence ID" value="KAJ7694378.1"/>
    <property type="molecule type" value="Genomic_DNA"/>
</dbReference>
<dbReference type="AlphaFoldDB" id="A0AAD7GGX0"/>
<keyword evidence="3" id="KW-1185">Reference proteome</keyword>
<keyword evidence="1" id="KW-0732">Signal</keyword>
<protein>
    <submittedName>
        <fullName evidence="2">Uncharacterized protein</fullName>
    </submittedName>
</protein>
<reference evidence="2" key="1">
    <citation type="submission" date="2023-03" db="EMBL/GenBank/DDBJ databases">
        <title>Massive genome expansion in bonnet fungi (Mycena s.s.) driven by repeated elements and novel gene families across ecological guilds.</title>
        <authorList>
            <consortium name="Lawrence Berkeley National Laboratory"/>
            <person name="Harder C.B."/>
            <person name="Miyauchi S."/>
            <person name="Viragh M."/>
            <person name="Kuo A."/>
            <person name="Thoen E."/>
            <person name="Andreopoulos B."/>
            <person name="Lu D."/>
            <person name="Skrede I."/>
            <person name="Drula E."/>
            <person name="Henrissat B."/>
            <person name="Morin E."/>
            <person name="Kohler A."/>
            <person name="Barry K."/>
            <person name="LaButti K."/>
            <person name="Morin E."/>
            <person name="Salamov A."/>
            <person name="Lipzen A."/>
            <person name="Mereny Z."/>
            <person name="Hegedus B."/>
            <person name="Baldrian P."/>
            <person name="Stursova M."/>
            <person name="Weitz H."/>
            <person name="Taylor A."/>
            <person name="Grigoriev I.V."/>
            <person name="Nagy L.G."/>
            <person name="Martin F."/>
            <person name="Kauserud H."/>
        </authorList>
    </citation>
    <scope>NUCLEOTIDE SEQUENCE</scope>
    <source>
        <strain evidence="2">CBHHK067</strain>
    </source>
</reference>
<gene>
    <name evidence="2" type="ORF">B0H17DRAFT_1009257</name>
</gene>
<proteinExistence type="predicted"/>
<feature type="signal peptide" evidence="1">
    <location>
        <begin position="1"/>
        <end position="20"/>
    </location>
</feature>
<name>A0AAD7GGX0_MYCRO</name>
<evidence type="ECO:0000256" key="1">
    <source>
        <dbReference type="SAM" id="SignalP"/>
    </source>
</evidence>